<accession>A0A447JCI1</accession>
<evidence type="ECO:0000313" key="2">
    <source>
        <dbReference type="Proteomes" id="UP000281393"/>
    </source>
</evidence>
<dbReference type="Proteomes" id="UP000281393">
    <property type="component" value="Chromosome"/>
</dbReference>
<protein>
    <submittedName>
        <fullName evidence="1">Uncharacterized protein</fullName>
    </submittedName>
</protein>
<gene>
    <name evidence="1" type="ORF">NCTC7102_01014</name>
</gene>
<organism evidence="1 2">
    <name type="scientific">Salmonella enterica subsp. enterica serovar Daytona</name>
    <dbReference type="NCBI Taxonomy" id="1962639"/>
    <lineage>
        <taxon>Bacteria</taxon>
        <taxon>Pseudomonadati</taxon>
        <taxon>Pseudomonadota</taxon>
        <taxon>Gammaproteobacteria</taxon>
        <taxon>Enterobacterales</taxon>
        <taxon>Enterobacteriaceae</taxon>
        <taxon>Salmonella</taxon>
    </lineage>
</organism>
<dbReference type="EMBL" id="LR133909">
    <property type="protein sequence ID" value="VDY38304.1"/>
    <property type="molecule type" value="Genomic_DNA"/>
</dbReference>
<reference evidence="1 2" key="1">
    <citation type="submission" date="2018-12" db="EMBL/GenBank/DDBJ databases">
        <authorList>
            <consortium name="Pathogen Informatics"/>
        </authorList>
    </citation>
    <scope>NUCLEOTIDE SEQUENCE [LARGE SCALE GENOMIC DNA]</scope>
    <source>
        <strain evidence="1 2">NCTC7102</strain>
    </source>
</reference>
<proteinExistence type="predicted"/>
<sequence>MVAEQMLLRFLGSRHRRQNRRNVSVPVLVTDAVATVPVNDEAA</sequence>
<evidence type="ECO:0000313" key="1">
    <source>
        <dbReference type="EMBL" id="VDY38304.1"/>
    </source>
</evidence>
<dbReference type="AlphaFoldDB" id="A0A447JCI1"/>
<name>A0A447JCI1_SALET</name>